<dbReference type="EMBL" id="SJKA01000008">
    <property type="protein sequence ID" value="TCC30454.1"/>
    <property type="molecule type" value="Genomic_DNA"/>
</dbReference>
<name>A0A4R0IEM8_9ACTN</name>
<comment type="similarity">
    <text evidence="1">Belongs to the AfsR/DnrI/RedD regulatory family.</text>
</comment>
<evidence type="ECO:0000256" key="1">
    <source>
        <dbReference type="ARBA" id="ARBA00005820"/>
    </source>
</evidence>
<dbReference type="GO" id="GO:0000160">
    <property type="term" value="P:phosphorelay signal transduction system"/>
    <property type="evidence" value="ECO:0007669"/>
    <property type="project" value="InterPro"/>
</dbReference>
<keyword evidence="8" id="KW-1185">Reference proteome</keyword>
<feature type="DNA-binding region" description="OmpR/PhoB-type" evidence="5">
    <location>
        <begin position="1"/>
        <end position="99"/>
    </location>
</feature>
<dbReference type="CDD" id="cd15831">
    <property type="entry name" value="BTAD"/>
    <property type="match status" value="1"/>
</dbReference>
<dbReference type="Gene3D" id="1.10.10.10">
    <property type="entry name" value="Winged helix-like DNA-binding domain superfamily/Winged helix DNA-binding domain"/>
    <property type="match status" value="1"/>
</dbReference>
<dbReference type="Pfam" id="PF00486">
    <property type="entry name" value="Trans_reg_C"/>
    <property type="match status" value="1"/>
</dbReference>
<evidence type="ECO:0000313" key="7">
    <source>
        <dbReference type="EMBL" id="TCC30454.1"/>
    </source>
</evidence>
<comment type="caution">
    <text evidence="7">The sequence shown here is derived from an EMBL/GenBank/DDBJ whole genome shotgun (WGS) entry which is preliminary data.</text>
</comment>
<dbReference type="InterPro" id="IPR051677">
    <property type="entry name" value="AfsR-DnrI-RedD_regulator"/>
</dbReference>
<dbReference type="Gene3D" id="1.25.40.10">
    <property type="entry name" value="Tetratricopeptide repeat domain"/>
    <property type="match status" value="2"/>
</dbReference>
<dbReference type="RefSeq" id="WP_131292259.1">
    <property type="nucleotide sequence ID" value="NZ_SJKA01000008.1"/>
</dbReference>
<evidence type="ECO:0000256" key="4">
    <source>
        <dbReference type="ARBA" id="ARBA00023163"/>
    </source>
</evidence>
<dbReference type="InterPro" id="IPR019734">
    <property type="entry name" value="TPR_rpt"/>
</dbReference>
<dbReference type="Gene3D" id="3.40.50.300">
    <property type="entry name" value="P-loop containing nucleotide triphosphate hydrolases"/>
    <property type="match status" value="1"/>
</dbReference>
<gene>
    <name evidence="7" type="ORF">E0H50_23890</name>
</gene>
<dbReference type="SUPFAM" id="SSF46894">
    <property type="entry name" value="C-terminal effector domain of the bipartite response regulators"/>
    <property type="match status" value="1"/>
</dbReference>
<dbReference type="GO" id="GO:0003677">
    <property type="term" value="F:DNA binding"/>
    <property type="evidence" value="ECO:0007669"/>
    <property type="project" value="UniProtKB-UniRule"/>
</dbReference>
<feature type="domain" description="OmpR/PhoB-type" evidence="6">
    <location>
        <begin position="1"/>
        <end position="99"/>
    </location>
</feature>
<dbReference type="SUPFAM" id="SSF48452">
    <property type="entry name" value="TPR-like"/>
    <property type="match status" value="2"/>
</dbReference>
<dbReference type="SMART" id="SM00028">
    <property type="entry name" value="TPR"/>
    <property type="match status" value="5"/>
</dbReference>
<dbReference type="PANTHER" id="PTHR35807">
    <property type="entry name" value="TRANSCRIPTIONAL REGULATOR REDD-RELATED"/>
    <property type="match status" value="1"/>
</dbReference>
<proteinExistence type="inferred from homology"/>
<reference evidence="7 8" key="1">
    <citation type="submission" date="2019-02" db="EMBL/GenBank/DDBJ databases">
        <title>Kribbella capetownensis sp. nov. and Kribbella speibonae sp. nov., isolated from soil.</title>
        <authorList>
            <person name="Curtis S.M."/>
            <person name="Norton I."/>
            <person name="Everest G.J."/>
            <person name="Meyers P.R."/>
        </authorList>
    </citation>
    <scope>NUCLEOTIDE SEQUENCE [LARGE SCALE GENOMIC DNA]</scope>
    <source>
        <strain evidence="7 8">DSM 27082</strain>
    </source>
</reference>
<dbReference type="PANTHER" id="PTHR35807:SF1">
    <property type="entry name" value="TRANSCRIPTIONAL REGULATOR REDD"/>
    <property type="match status" value="1"/>
</dbReference>
<dbReference type="PROSITE" id="PS51755">
    <property type="entry name" value="OMPR_PHOB"/>
    <property type="match status" value="1"/>
</dbReference>
<dbReference type="AlphaFoldDB" id="A0A4R0IEM8"/>
<keyword evidence="3 5" id="KW-0238">DNA-binding</keyword>
<keyword evidence="4" id="KW-0804">Transcription</keyword>
<dbReference type="InterPro" id="IPR001867">
    <property type="entry name" value="OmpR/PhoB-type_DNA-bd"/>
</dbReference>
<dbReference type="SMART" id="SM01043">
    <property type="entry name" value="BTAD"/>
    <property type="match status" value="1"/>
</dbReference>
<evidence type="ECO:0000259" key="6">
    <source>
        <dbReference type="PROSITE" id="PS51755"/>
    </source>
</evidence>
<dbReference type="Pfam" id="PF03704">
    <property type="entry name" value="BTAD"/>
    <property type="match status" value="1"/>
</dbReference>
<dbReference type="SMART" id="SM00862">
    <property type="entry name" value="Trans_reg_C"/>
    <property type="match status" value="1"/>
</dbReference>
<dbReference type="InterPro" id="IPR016032">
    <property type="entry name" value="Sig_transdc_resp-reg_C-effctor"/>
</dbReference>
<dbReference type="OrthoDB" id="581105at2"/>
<dbReference type="CDD" id="cd00383">
    <property type="entry name" value="trans_reg_C"/>
    <property type="match status" value="1"/>
</dbReference>
<evidence type="ECO:0000313" key="8">
    <source>
        <dbReference type="Proteomes" id="UP000292695"/>
    </source>
</evidence>
<protein>
    <submittedName>
        <fullName evidence="7">Tetratricopeptide repeat protein</fullName>
    </submittedName>
</protein>
<dbReference type="Pfam" id="PF13424">
    <property type="entry name" value="TPR_12"/>
    <property type="match status" value="2"/>
</dbReference>
<organism evidence="7 8">
    <name type="scientific">Kribbella sindirgiensis</name>
    <dbReference type="NCBI Taxonomy" id="1124744"/>
    <lineage>
        <taxon>Bacteria</taxon>
        <taxon>Bacillati</taxon>
        <taxon>Actinomycetota</taxon>
        <taxon>Actinomycetes</taxon>
        <taxon>Propionibacteriales</taxon>
        <taxon>Kribbellaceae</taxon>
        <taxon>Kribbella</taxon>
    </lineage>
</organism>
<dbReference type="PRINTS" id="PR00364">
    <property type="entry name" value="DISEASERSIST"/>
</dbReference>
<dbReference type="GO" id="GO:0006355">
    <property type="term" value="P:regulation of DNA-templated transcription"/>
    <property type="evidence" value="ECO:0007669"/>
    <property type="project" value="InterPro"/>
</dbReference>
<dbReference type="InterPro" id="IPR036388">
    <property type="entry name" value="WH-like_DNA-bd_sf"/>
</dbReference>
<dbReference type="InterPro" id="IPR005158">
    <property type="entry name" value="BTAD"/>
</dbReference>
<dbReference type="SUPFAM" id="SSF52540">
    <property type="entry name" value="P-loop containing nucleoside triphosphate hydrolases"/>
    <property type="match status" value="1"/>
</dbReference>
<evidence type="ECO:0000256" key="2">
    <source>
        <dbReference type="ARBA" id="ARBA00023015"/>
    </source>
</evidence>
<keyword evidence="2" id="KW-0805">Transcription regulation</keyword>
<dbReference type="GO" id="GO:0043531">
    <property type="term" value="F:ADP binding"/>
    <property type="evidence" value="ECO:0007669"/>
    <property type="project" value="InterPro"/>
</dbReference>
<accession>A0A4R0IEM8</accession>
<sequence length="938" mass="100799">MVGDGVEIRVLGPVEVMVGGRPASLGGQRAHQVLAALLMEAGRAVSADELIDAVWDESPPASARTQLSIQVSTLRRAFVDAGCERELIETTPHGYRLNDQEVRIDLAEAERLQAEAQAAGDLEDAADRLRAALALWRGTALRDLSTRALSASAQRVAELRLTIAEQLYDVELALGRYRQAIAELSALVAEQPLREHLRALLMTALWRSGRPAEALECYREGRDLLVEELGIEPGPELRDLECAVLAGTTPDEPRDEGRGRVVPAELPLGVPGFVGRGAAIGRLREVLGGVRVRPAPIAALAGPGGVGKSELAVHVGHLVADAFPDGQLYVDLRGSTPDVAPLEPAEVLGRFLRSLGAADGTVPADTDEAAARFRSMTNDLRLLVVLDNASDVSQVEPLIPAGPDCRTIVTSRRILAALTGAVHEPLEVLPEEDAIALLARLVQRVDLADPEQRRAAANVVRLCGALPLAVSIAASRLTSRPSWTLPTLADRLATTDHGSRRLSELQTEDRGVRASFQVSYQELDDRQQRLFRQINLLDAADVGIPVAAALANTSTSTAEDLLESLVDMQLLDSHAPGRYRAHDLLRLFGRDRARATDDDASRAAAVWRALHCYLATSRTACRLLNADAAWRTEAGPATLPGVGVELRDRDEVYAWLDAEADNLSAIVRQAAGMDPGLAAAIGSAVGLGLTLRGRHRDRLRLGELVLAAAVEPFHTAVGHENIGAALLRWGDNSFALEHLSRALSAYREVGNEAGQAVQLASMASAYRLLGRHDESIAHSRAAIELNRRNDRPTALADSLTSLGLTYRHADRPADEVAAHTEALAIAESLDEMNWLANILCNLAEATRLAGRPAEALAHFERAHAASRRSEATQTLLDAEIWWGLGRTQADLGAPGTARDCWRRSAAILHELGLISAAERHEIAHADTPSAPDLIDRNT</sequence>
<dbReference type="Proteomes" id="UP000292695">
    <property type="component" value="Unassembled WGS sequence"/>
</dbReference>
<dbReference type="InterPro" id="IPR027417">
    <property type="entry name" value="P-loop_NTPase"/>
</dbReference>
<evidence type="ECO:0000256" key="3">
    <source>
        <dbReference type="ARBA" id="ARBA00023125"/>
    </source>
</evidence>
<evidence type="ECO:0000256" key="5">
    <source>
        <dbReference type="PROSITE-ProRule" id="PRU01091"/>
    </source>
</evidence>
<dbReference type="InterPro" id="IPR011990">
    <property type="entry name" value="TPR-like_helical_dom_sf"/>
</dbReference>